<dbReference type="Proteomes" id="UP000694620">
    <property type="component" value="Chromosome 10"/>
</dbReference>
<evidence type="ECO:0000256" key="2">
    <source>
        <dbReference type="ARBA" id="ARBA00022723"/>
    </source>
</evidence>
<dbReference type="PANTHER" id="PTHR13006:SF8">
    <property type="entry name" value="SLC2A4 REGULATOR"/>
    <property type="match status" value="1"/>
</dbReference>
<evidence type="ECO:0000256" key="3">
    <source>
        <dbReference type="ARBA" id="ARBA00022771"/>
    </source>
</evidence>
<evidence type="ECO:0000256" key="1">
    <source>
        <dbReference type="ARBA" id="ARBA00004123"/>
    </source>
</evidence>
<dbReference type="InterPro" id="IPR013087">
    <property type="entry name" value="Znf_C2H2_type"/>
</dbReference>
<dbReference type="Ensembl" id="ENSECRT00000012790.1">
    <property type="protein sequence ID" value="ENSECRP00000012575.1"/>
    <property type="gene ID" value="ENSECRG00000008380.1"/>
</dbReference>
<keyword evidence="3 9" id="KW-0863">Zinc-finger</keyword>
<evidence type="ECO:0000256" key="4">
    <source>
        <dbReference type="ARBA" id="ARBA00022833"/>
    </source>
</evidence>
<gene>
    <name evidence="12" type="primary">slc2a4rg</name>
</gene>
<sequence>MNSKRLPKRSVVGIKVCTSSGVTGNIQVGDDNKNVKPYPAGIVGVIQACKSDSSAGSCAHTLLVDDGTSKEYLSDEIILNGNDFKTAGKEKHTNSSKKIPQNSSGEELFQESELNDTPQKSQIHPHVLNGRKVEDLTLFGGKSCLRRVEDTKKDSLSLHQNRLQSSSYIPVPKHRAPAGHADMEVMAATILTSLSSSPLVLSPPSGTPATDPCIRGWKEALSASYSSSTSGNWSWDTSDHSVPSTPSPPLSNDVNKNYMLSCQSDDNIDESETTHFLFEDPIPRKRKNSMKVMFKCLWKNCEKVLSTSSGIQRHIRTIHLGRNGDSDYSDGEEDFYYSEIEVNMDSLSEGLSSLTPTSPTTTAPPPVFPVHEFPLSEPILAKTLDGNSMTPLSQSAPSNLCHIRTDHAYQATNPMSIPVSSKFAPNENGISISWQSPPVIFKGSPGVVTQMRTVNIAEKRQPVPHTTVTKTSATLSSAPKTATGVRKPRGEAKKCRKVYGMEKKELWCTACRWKKACQRFID</sequence>
<evidence type="ECO:0000256" key="8">
    <source>
        <dbReference type="ARBA" id="ARBA00023242"/>
    </source>
</evidence>
<dbReference type="PANTHER" id="PTHR13006">
    <property type="entry name" value="PAPILLOMAVIRUS REGULATORY FACTOR PRF-1"/>
    <property type="match status" value="1"/>
</dbReference>
<keyword evidence="5" id="KW-0805">Transcription regulation</keyword>
<dbReference type="RefSeq" id="XP_028667546.1">
    <property type="nucleotide sequence ID" value="XM_028811713.2"/>
</dbReference>
<evidence type="ECO:0000256" key="5">
    <source>
        <dbReference type="ARBA" id="ARBA00023015"/>
    </source>
</evidence>
<keyword evidence="7" id="KW-0804">Transcription</keyword>
<organism evidence="12 13">
    <name type="scientific">Erpetoichthys calabaricus</name>
    <name type="common">Rope fish</name>
    <name type="synonym">Calamoichthys calabaricus</name>
    <dbReference type="NCBI Taxonomy" id="27687"/>
    <lineage>
        <taxon>Eukaryota</taxon>
        <taxon>Metazoa</taxon>
        <taxon>Chordata</taxon>
        <taxon>Craniata</taxon>
        <taxon>Vertebrata</taxon>
        <taxon>Euteleostomi</taxon>
        <taxon>Actinopterygii</taxon>
        <taxon>Polypteriformes</taxon>
        <taxon>Polypteridae</taxon>
        <taxon>Erpetoichthys</taxon>
    </lineage>
</organism>
<evidence type="ECO:0000256" key="7">
    <source>
        <dbReference type="ARBA" id="ARBA00023163"/>
    </source>
</evidence>
<evidence type="ECO:0000313" key="12">
    <source>
        <dbReference type="Ensembl" id="ENSECRP00000012575.1"/>
    </source>
</evidence>
<evidence type="ECO:0000256" key="9">
    <source>
        <dbReference type="PROSITE-ProRule" id="PRU00042"/>
    </source>
</evidence>
<evidence type="ECO:0000256" key="10">
    <source>
        <dbReference type="SAM" id="MobiDB-lite"/>
    </source>
</evidence>
<name>A0A8C4S7G9_ERPCA</name>
<feature type="compositionally biased region" description="Polar residues" evidence="10">
    <location>
        <begin position="96"/>
        <end position="105"/>
    </location>
</feature>
<dbReference type="GO" id="GO:0008270">
    <property type="term" value="F:zinc ion binding"/>
    <property type="evidence" value="ECO:0007669"/>
    <property type="project" value="UniProtKB-KW"/>
</dbReference>
<evidence type="ECO:0000313" key="13">
    <source>
        <dbReference type="Proteomes" id="UP000694620"/>
    </source>
</evidence>
<evidence type="ECO:0000256" key="6">
    <source>
        <dbReference type="ARBA" id="ARBA00023125"/>
    </source>
</evidence>
<proteinExistence type="predicted"/>
<dbReference type="AlphaFoldDB" id="A0A8C4S7G9"/>
<dbReference type="GO" id="GO:0006357">
    <property type="term" value="P:regulation of transcription by RNA polymerase II"/>
    <property type="evidence" value="ECO:0007669"/>
    <property type="project" value="TreeGrafter"/>
</dbReference>
<feature type="domain" description="C2H2-type" evidence="11">
    <location>
        <begin position="294"/>
        <end position="324"/>
    </location>
</feature>
<evidence type="ECO:0000259" key="11">
    <source>
        <dbReference type="PROSITE" id="PS50157"/>
    </source>
</evidence>
<dbReference type="GO" id="GO:0005634">
    <property type="term" value="C:nucleus"/>
    <property type="evidence" value="ECO:0007669"/>
    <property type="project" value="UniProtKB-SubCell"/>
</dbReference>
<accession>A0A8C4S7G9</accession>
<dbReference type="InterPro" id="IPR052253">
    <property type="entry name" value="CR1/CR2-DNA-binding_regulator"/>
</dbReference>
<keyword evidence="6" id="KW-0238">DNA-binding</keyword>
<keyword evidence="4" id="KW-0862">Zinc</keyword>
<dbReference type="GeneTree" id="ENSGT00940000156172"/>
<dbReference type="PROSITE" id="PS50157">
    <property type="entry name" value="ZINC_FINGER_C2H2_2"/>
    <property type="match status" value="1"/>
</dbReference>
<keyword evidence="2" id="KW-0479">Metal-binding</keyword>
<comment type="subcellular location">
    <subcellularLocation>
        <location evidence="1">Nucleus</location>
    </subcellularLocation>
</comment>
<feature type="compositionally biased region" description="Polar residues" evidence="10">
    <location>
        <begin position="240"/>
        <end position="256"/>
    </location>
</feature>
<keyword evidence="8" id="KW-0539">Nucleus</keyword>
<dbReference type="PROSITE" id="PS00028">
    <property type="entry name" value="ZINC_FINGER_C2H2_1"/>
    <property type="match status" value="1"/>
</dbReference>
<reference evidence="12" key="3">
    <citation type="submission" date="2025-09" db="UniProtKB">
        <authorList>
            <consortium name="Ensembl"/>
        </authorList>
    </citation>
    <scope>IDENTIFICATION</scope>
</reference>
<dbReference type="OrthoDB" id="5950721at2759"/>
<reference evidence="12" key="2">
    <citation type="submission" date="2025-08" db="UniProtKB">
        <authorList>
            <consortium name="Ensembl"/>
        </authorList>
    </citation>
    <scope>IDENTIFICATION</scope>
</reference>
<feature type="region of interest" description="Disordered" evidence="10">
    <location>
        <begin position="235"/>
        <end position="256"/>
    </location>
</feature>
<dbReference type="GO" id="GO:0003700">
    <property type="term" value="F:DNA-binding transcription factor activity"/>
    <property type="evidence" value="ECO:0007669"/>
    <property type="project" value="TreeGrafter"/>
</dbReference>
<reference evidence="12" key="1">
    <citation type="submission" date="2021-06" db="EMBL/GenBank/DDBJ databases">
        <authorList>
            <consortium name="Wellcome Sanger Institute Data Sharing"/>
        </authorList>
    </citation>
    <scope>NUCLEOTIDE SEQUENCE [LARGE SCALE GENOMIC DNA]</scope>
</reference>
<dbReference type="SMART" id="SM01366">
    <property type="entry name" value="c-clamp"/>
    <property type="match status" value="1"/>
</dbReference>
<dbReference type="GO" id="GO:0000978">
    <property type="term" value="F:RNA polymerase II cis-regulatory region sequence-specific DNA binding"/>
    <property type="evidence" value="ECO:0007669"/>
    <property type="project" value="TreeGrafter"/>
</dbReference>
<dbReference type="GeneID" id="114659299"/>
<protein>
    <submittedName>
        <fullName evidence="12">SLC2A4 regulator</fullName>
    </submittedName>
</protein>
<keyword evidence="13" id="KW-1185">Reference proteome</keyword>
<feature type="region of interest" description="Disordered" evidence="10">
    <location>
        <begin position="86"/>
        <end position="121"/>
    </location>
</feature>